<dbReference type="RefSeq" id="WP_126129009.1">
    <property type="nucleotide sequence ID" value="NZ_CP034464.1"/>
</dbReference>
<keyword evidence="4" id="KW-0560">Oxidoreductase</keyword>
<dbReference type="Pfam" id="PF04116">
    <property type="entry name" value="FA_hydroxylase"/>
    <property type="match status" value="1"/>
</dbReference>
<protein>
    <submittedName>
        <fullName evidence="9">Sterol desaturase family protein</fullName>
    </submittedName>
</protein>
<evidence type="ECO:0000313" key="10">
    <source>
        <dbReference type="Proteomes" id="UP000275663"/>
    </source>
</evidence>
<evidence type="ECO:0000256" key="1">
    <source>
        <dbReference type="ARBA" id="ARBA00004127"/>
    </source>
</evidence>
<dbReference type="InterPro" id="IPR006694">
    <property type="entry name" value="Fatty_acid_hydroxylase"/>
</dbReference>
<dbReference type="GO" id="GO:0050479">
    <property type="term" value="F:glyceryl-ether monooxygenase activity"/>
    <property type="evidence" value="ECO:0007669"/>
    <property type="project" value="TreeGrafter"/>
</dbReference>
<dbReference type="GO" id="GO:0016020">
    <property type="term" value="C:membrane"/>
    <property type="evidence" value="ECO:0007669"/>
    <property type="project" value="GOC"/>
</dbReference>
<dbReference type="OrthoDB" id="9770329at2"/>
<gene>
    <name evidence="9" type="ORF">EJN92_17620</name>
</gene>
<dbReference type="AlphaFoldDB" id="A0A3Q9BSN6"/>
<comment type="subcellular location">
    <subcellularLocation>
        <location evidence="1">Endomembrane system</location>
        <topology evidence="1">Multi-pass membrane protein</topology>
    </subcellularLocation>
</comment>
<dbReference type="GO" id="GO:0006643">
    <property type="term" value="P:membrane lipid metabolic process"/>
    <property type="evidence" value="ECO:0007669"/>
    <property type="project" value="TreeGrafter"/>
</dbReference>
<dbReference type="PANTHER" id="PTHR21624:SF1">
    <property type="entry name" value="ALKYLGLYCEROL MONOOXYGENASE"/>
    <property type="match status" value="1"/>
</dbReference>
<evidence type="ECO:0000256" key="4">
    <source>
        <dbReference type="ARBA" id="ARBA00023002"/>
    </source>
</evidence>
<proteinExistence type="predicted"/>
<keyword evidence="10" id="KW-1185">Reference proteome</keyword>
<evidence type="ECO:0000256" key="6">
    <source>
        <dbReference type="ARBA" id="ARBA00023136"/>
    </source>
</evidence>
<organism evidence="9 10">
    <name type="scientific">Undibacterium parvum</name>
    <dbReference type="NCBI Taxonomy" id="401471"/>
    <lineage>
        <taxon>Bacteria</taxon>
        <taxon>Pseudomonadati</taxon>
        <taxon>Pseudomonadota</taxon>
        <taxon>Betaproteobacteria</taxon>
        <taxon>Burkholderiales</taxon>
        <taxon>Oxalobacteraceae</taxon>
        <taxon>Undibacterium</taxon>
    </lineage>
</organism>
<dbReference type="Proteomes" id="UP000275663">
    <property type="component" value="Chromosome"/>
</dbReference>
<evidence type="ECO:0000256" key="3">
    <source>
        <dbReference type="ARBA" id="ARBA00022989"/>
    </source>
</evidence>
<evidence type="ECO:0000313" key="9">
    <source>
        <dbReference type="EMBL" id="AZP13640.1"/>
    </source>
</evidence>
<dbReference type="KEGG" id="upv:EJN92_17620"/>
<dbReference type="InterPro" id="IPR051689">
    <property type="entry name" value="Sterol_desaturase/TMEM195"/>
</dbReference>
<dbReference type="PANTHER" id="PTHR21624">
    <property type="entry name" value="STEROL DESATURASE-RELATED PROTEIN"/>
    <property type="match status" value="1"/>
</dbReference>
<keyword evidence="5" id="KW-0443">Lipid metabolism</keyword>
<accession>A0A3Q9BSN6</accession>
<feature type="transmembrane region" description="Helical" evidence="7">
    <location>
        <begin position="77"/>
        <end position="97"/>
    </location>
</feature>
<feature type="domain" description="Fatty acid hydroxylase" evidence="8">
    <location>
        <begin position="134"/>
        <end position="276"/>
    </location>
</feature>
<evidence type="ECO:0000256" key="2">
    <source>
        <dbReference type="ARBA" id="ARBA00022692"/>
    </source>
</evidence>
<keyword evidence="3 7" id="KW-1133">Transmembrane helix</keyword>
<reference evidence="9 10" key="1">
    <citation type="journal article" date="2011" name="Int. J. Syst. Evol. Microbiol.">
        <title>Description of Undibacterium oligocarboniphilum sp. nov., isolated from purified water, and Undibacterium pigrum strain CCUG 49012 as the type strain of Undibacterium parvum sp. nov., and emended descriptions of the genus Undibacterium and the species Undibacterium pigrum.</title>
        <authorList>
            <person name="Eder W."/>
            <person name="Wanner G."/>
            <person name="Ludwig W."/>
            <person name="Busse H.J."/>
            <person name="Ziemke-Kageler F."/>
            <person name="Lang E."/>
        </authorList>
    </citation>
    <scope>NUCLEOTIDE SEQUENCE [LARGE SCALE GENOMIC DNA]</scope>
    <source>
        <strain evidence="9 10">DSM 23061</strain>
    </source>
</reference>
<dbReference type="GO" id="GO:0012505">
    <property type="term" value="C:endomembrane system"/>
    <property type="evidence" value="ECO:0007669"/>
    <property type="project" value="UniProtKB-SubCell"/>
</dbReference>
<evidence type="ECO:0000259" key="8">
    <source>
        <dbReference type="Pfam" id="PF04116"/>
    </source>
</evidence>
<feature type="transmembrane region" description="Helical" evidence="7">
    <location>
        <begin position="128"/>
        <end position="147"/>
    </location>
</feature>
<keyword evidence="6 7" id="KW-0472">Membrane</keyword>
<name>A0A3Q9BSN6_9BURK</name>
<keyword evidence="2 7" id="KW-0812">Transmembrane</keyword>
<dbReference type="GO" id="GO:0005506">
    <property type="term" value="F:iron ion binding"/>
    <property type="evidence" value="ECO:0007669"/>
    <property type="project" value="InterPro"/>
</dbReference>
<evidence type="ECO:0000256" key="7">
    <source>
        <dbReference type="SAM" id="Phobius"/>
    </source>
</evidence>
<evidence type="ECO:0000256" key="5">
    <source>
        <dbReference type="ARBA" id="ARBA00023098"/>
    </source>
</evidence>
<dbReference type="GO" id="GO:0008610">
    <property type="term" value="P:lipid biosynthetic process"/>
    <property type="evidence" value="ECO:0007669"/>
    <property type="project" value="InterPro"/>
</dbReference>
<feature type="transmembrane region" description="Helical" evidence="7">
    <location>
        <begin position="38"/>
        <end position="56"/>
    </location>
</feature>
<sequence>MNFLDLFANAQAWIFETIVQPLVFQIGLGEFVEDAFHGVEWFLMGVCELLVLYMLLRPLEALIPVHKITDRSARWNDFIYTALHRLGIFSVAIFLLLDPLLDSLTAELHLQGMNPFNLENLWPTMLEYPVLVFCIYLLVLDFFDYWYHRAEHQFNWWWALHSLHHSQRNMNLWSDNRNHLFDDILRDIYMGLIAIAIGVQPGQYLTLVVLSRMLQSLQHANVRIHFGRIGEYLLVSPRYHRTHHAIGVGHETHGKGSIGGHNFAVLFPIWDVLFGSALFIQEYSMTGIRDQLVAPEGRSRDYGRGFFSQQWLGIKRLFGRDGPEQQVVASKETP</sequence>
<dbReference type="EMBL" id="CP034464">
    <property type="protein sequence ID" value="AZP13640.1"/>
    <property type="molecule type" value="Genomic_DNA"/>
</dbReference>